<keyword evidence="8" id="KW-0472">Membrane</keyword>
<accession>A0A386AZF2</accession>
<dbReference type="Pfam" id="PF00430">
    <property type="entry name" value="ATP-synt_B"/>
    <property type="match status" value="1"/>
</dbReference>
<evidence type="ECO:0000256" key="9">
    <source>
        <dbReference type="ARBA" id="ARBA00023310"/>
    </source>
</evidence>
<dbReference type="GO" id="GO:0015986">
    <property type="term" value="P:proton motive force-driven ATP synthesis"/>
    <property type="evidence" value="ECO:0007669"/>
    <property type="project" value="InterPro"/>
</dbReference>
<dbReference type="GeneID" id="38278656"/>
<dbReference type="PANTHER" id="PTHR34264:SF3">
    <property type="entry name" value="ATP SYNTHASE SUBUNIT B, CHLOROPLASTIC"/>
    <property type="match status" value="1"/>
</dbReference>
<keyword evidence="12" id="KW-0150">Chloroplast</keyword>
<dbReference type="PANTHER" id="PTHR34264">
    <property type="entry name" value="ATP SYNTHASE SUBUNIT B, CHLOROPLASTIC"/>
    <property type="match status" value="1"/>
</dbReference>
<keyword evidence="6" id="KW-1133">Transmembrane helix</keyword>
<reference evidence="12" key="2">
    <citation type="journal article" date="2019" name="Mol. Phylogenet. Evol.">
        <title>Reassessment of the classification of bryopsidales (chlorophyta) based on chloroplast phylogenomic analyses.</title>
        <authorList>
            <person name="Cremen M.C."/>
            <person name="Leliaert F."/>
            <person name="West J."/>
            <person name="Lam D.W."/>
            <person name="Shimada S."/>
            <person name="Lopez-Bautista J.M."/>
            <person name="Verbruggen H."/>
        </authorList>
    </citation>
    <scope>NUCLEOTIDE SEQUENCE</scope>
</reference>
<evidence type="ECO:0000256" key="7">
    <source>
        <dbReference type="ARBA" id="ARBA00023065"/>
    </source>
</evidence>
<evidence type="ECO:0000256" key="2">
    <source>
        <dbReference type="ARBA" id="ARBA00022448"/>
    </source>
</evidence>
<comment type="similarity">
    <text evidence="11">Belongs to the ATPase B chain family.</text>
</comment>
<dbReference type="InterPro" id="IPR002146">
    <property type="entry name" value="ATP_synth_b/b'su_bac/chlpt"/>
</dbReference>
<evidence type="ECO:0000256" key="3">
    <source>
        <dbReference type="ARBA" id="ARBA00022547"/>
    </source>
</evidence>
<comment type="subcellular location">
    <subcellularLocation>
        <location evidence="1">Membrane</location>
        <topology evidence="1">Single-pass membrane protein</topology>
    </subcellularLocation>
</comment>
<sequence length="172" mass="20033">MPLNQSWGIQTDIFETNIINLAEMCIAIVVFFVGDAIRSLLAKRQESIFSNLRQAQQRATAIEQIYLDTQKKYQAAAYEVLEIRLQTEDSIHQQDKQYQIQRMKDLQKLQDSQEITIFYQQQKIQKQISQQILDSALQKVDQKFQQGLNQKVQKSVHTLSINALKAFSILEQ</sequence>
<dbReference type="AlphaFoldDB" id="A0A386AZF2"/>
<keyword evidence="4 11" id="KW-0812">Transmembrane</keyword>
<dbReference type="RefSeq" id="YP_009518916.1">
    <property type="nucleotide sequence ID" value="NC_039520.1"/>
</dbReference>
<evidence type="ECO:0000256" key="1">
    <source>
        <dbReference type="ARBA" id="ARBA00004167"/>
    </source>
</evidence>
<keyword evidence="5 11" id="KW-0375">Hydrogen ion transport</keyword>
<protein>
    <submittedName>
        <fullName evidence="12">ATP synthase CF0 subunit I</fullName>
    </submittedName>
</protein>
<dbReference type="EMBL" id="MH591103">
    <property type="protein sequence ID" value="AYC64824.1"/>
    <property type="molecule type" value="Genomic_DNA"/>
</dbReference>
<keyword evidence="7 11" id="KW-0406">Ion transport</keyword>
<keyword evidence="3 11" id="KW-0138">CF(0)</keyword>
<evidence type="ECO:0000256" key="4">
    <source>
        <dbReference type="ARBA" id="ARBA00022692"/>
    </source>
</evidence>
<geneLocation type="chloroplast" evidence="12"/>
<evidence type="ECO:0000256" key="6">
    <source>
        <dbReference type="ARBA" id="ARBA00022989"/>
    </source>
</evidence>
<reference evidence="12" key="1">
    <citation type="submission" date="2018-07" db="EMBL/GenBank/DDBJ databases">
        <authorList>
            <person name="Quirk P.G."/>
            <person name="Krulwich T.A."/>
        </authorList>
    </citation>
    <scope>NUCLEOTIDE SEQUENCE</scope>
</reference>
<organism evidence="12">
    <name type="scientific">Boodleopsis pusilla</name>
    <dbReference type="NCBI Taxonomy" id="381415"/>
    <lineage>
        <taxon>Eukaryota</taxon>
        <taxon>Viridiplantae</taxon>
        <taxon>Chlorophyta</taxon>
        <taxon>core chlorophytes</taxon>
        <taxon>Ulvophyceae</taxon>
        <taxon>TCBD clade</taxon>
        <taxon>Bryopsidales</taxon>
        <taxon>Halimedineae</taxon>
        <taxon>Halimedaceae</taxon>
        <taxon>Rhipileae</taxon>
        <taxon>Boodleopsis</taxon>
    </lineage>
</organism>
<keyword evidence="2 11" id="KW-0813">Transport</keyword>
<keyword evidence="12" id="KW-0934">Plastid</keyword>
<evidence type="ECO:0000256" key="10">
    <source>
        <dbReference type="ARBA" id="ARBA00025198"/>
    </source>
</evidence>
<comment type="function">
    <text evidence="10">F(1)F(0) ATP synthase produces ATP from ADP in the presence of a proton or sodium gradient. F-type ATPases consist of two structural domains, F(1) containing the extramembraneous catalytic core and F(0) containing the membrane proton channel, linked together by a central stalk and a peripheral stalk. During catalysis, ATP synthesis in the catalytic domain of F(1) is coupled via a rotary mechanism of the central stalk subunits to proton translocation.</text>
</comment>
<evidence type="ECO:0000256" key="11">
    <source>
        <dbReference type="RuleBase" id="RU003848"/>
    </source>
</evidence>
<proteinExistence type="inferred from homology"/>
<evidence type="ECO:0000256" key="5">
    <source>
        <dbReference type="ARBA" id="ARBA00022781"/>
    </source>
</evidence>
<evidence type="ECO:0000313" key="12">
    <source>
        <dbReference type="EMBL" id="AYC64824.1"/>
    </source>
</evidence>
<dbReference type="GO" id="GO:0045259">
    <property type="term" value="C:proton-transporting ATP synthase complex"/>
    <property type="evidence" value="ECO:0007669"/>
    <property type="project" value="UniProtKB-KW"/>
</dbReference>
<name>A0A386AZF2_9CHLO</name>
<evidence type="ECO:0000256" key="8">
    <source>
        <dbReference type="ARBA" id="ARBA00023136"/>
    </source>
</evidence>
<keyword evidence="9" id="KW-0066">ATP synthesis</keyword>
<gene>
    <name evidence="12" type="primary">atpF</name>
</gene>
<dbReference type="GO" id="GO:0015078">
    <property type="term" value="F:proton transmembrane transporter activity"/>
    <property type="evidence" value="ECO:0007669"/>
    <property type="project" value="InterPro"/>
</dbReference>